<evidence type="ECO:0000313" key="2">
    <source>
        <dbReference type="Proteomes" id="UP000268059"/>
    </source>
</evidence>
<dbReference type="InParanoid" id="A0A3G9JK21"/>
<evidence type="ECO:0000313" key="1">
    <source>
        <dbReference type="EMBL" id="BBH25343.1"/>
    </source>
</evidence>
<reference evidence="1 2" key="1">
    <citation type="submission" date="2018-11" db="EMBL/GenBank/DDBJ databases">
        <title>Novel Erysipelotrichaceae bacterium isolated from small intestine of a swine.</title>
        <authorList>
            <person name="Kim J.S."/>
            <person name="Choe H."/>
            <person name="Lee Y.R."/>
            <person name="Kim K.M."/>
            <person name="Park D.S."/>
        </authorList>
    </citation>
    <scope>NUCLEOTIDE SEQUENCE [LARGE SCALE GENOMIC DNA]</scope>
    <source>
        <strain evidence="1 2">SG0102</strain>
    </source>
</reference>
<accession>A0A3G9JK21</accession>
<name>A0A3G9JK21_9FIRM</name>
<dbReference type="EMBL" id="AP019309">
    <property type="protein sequence ID" value="BBH25343.1"/>
    <property type="molecule type" value="Genomic_DNA"/>
</dbReference>
<dbReference type="AlphaFoldDB" id="A0A3G9JK21"/>
<keyword evidence="2" id="KW-1185">Reference proteome</keyword>
<dbReference type="KEGG" id="ebm:SG0102_02770"/>
<protein>
    <submittedName>
        <fullName evidence="1">Uncharacterized protein</fullName>
    </submittedName>
</protein>
<sequence length="134" mass="16199">MDRHYNIYQINCFLHDAKVFYISVGSMIEPLRIHMYYDHKLMFGISDQSPLYPYLCHNPVVSLLAYREDHHYFSYHGTLVFDEEEYSILAKKRSPRLCRYFNETTHFQLKMFHLEKAEAYIYDAFHNSIKAEID</sequence>
<gene>
    <name evidence="1" type="ORF">SG0102_02770</name>
</gene>
<dbReference type="RefSeq" id="WP_125118297.1">
    <property type="nucleotide sequence ID" value="NZ_AP019309.1"/>
</dbReference>
<proteinExistence type="predicted"/>
<dbReference type="InterPro" id="IPR012349">
    <property type="entry name" value="Split_barrel_FMN-bd"/>
</dbReference>
<dbReference type="Proteomes" id="UP000268059">
    <property type="component" value="Chromosome"/>
</dbReference>
<organism evidence="1 2">
    <name type="scientific">Intestinibaculum porci</name>
    <dbReference type="NCBI Taxonomy" id="2487118"/>
    <lineage>
        <taxon>Bacteria</taxon>
        <taxon>Bacillati</taxon>
        <taxon>Bacillota</taxon>
        <taxon>Erysipelotrichia</taxon>
        <taxon>Erysipelotrichales</taxon>
        <taxon>Erysipelotrichaceae</taxon>
        <taxon>Intestinibaculum</taxon>
    </lineage>
</organism>
<dbReference type="Gene3D" id="2.30.110.10">
    <property type="entry name" value="Electron Transport, Fmn-binding Protein, Chain A"/>
    <property type="match status" value="1"/>
</dbReference>
<dbReference type="OrthoDB" id="9792542at2"/>